<dbReference type="InterPro" id="IPR014030">
    <property type="entry name" value="Ketoacyl_synth_N"/>
</dbReference>
<dbReference type="EMBL" id="JACOOY010000009">
    <property type="protein sequence ID" value="MBC5665279.1"/>
    <property type="molecule type" value="Genomic_DNA"/>
</dbReference>
<evidence type="ECO:0000256" key="14">
    <source>
        <dbReference type="PIRNR" id="PIRNR000447"/>
    </source>
</evidence>
<comment type="pathway">
    <text evidence="1 14">Lipid metabolism; fatty acid biosynthesis.</text>
</comment>
<dbReference type="Proteomes" id="UP000647235">
    <property type="component" value="Unassembled WGS sequence"/>
</dbReference>
<feature type="domain" description="Ketosynthase family 3 (KS3)" evidence="16">
    <location>
        <begin position="2"/>
        <end position="410"/>
    </location>
</feature>
<evidence type="ECO:0000256" key="15">
    <source>
        <dbReference type="RuleBase" id="RU003694"/>
    </source>
</evidence>
<evidence type="ECO:0000313" key="18">
    <source>
        <dbReference type="Proteomes" id="UP000647235"/>
    </source>
</evidence>
<comment type="function">
    <text evidence="11 14">Involved in the type II fatty acid elongation cycle. Catalyzes the elongation of a wide range of acyl-ACP by the addition of two carbons from malonyl-ACP to an acyl acceptor. Can efficiently catalyze the conversion of palmitoleoyl-ACP (cis-hexadec-9-enoyl-ACP) to cis-vaccenoyl-ACP (cis-octadec-11-enoyl-ACP), an essential step in the thermal regulation of fatty acid composition.</text>
</comment>
<evidence type="ECO:0000256" key="3">
    <source>
        <dbReference type="ARBA" id="ARBA00012356"/>
    </source>
</evidence>
<keyword evidence="7" id="KW-0276">Fatty acid metabolism</keyword>
<name>A0ABR7EVD5_9FIRM</name>
<dbReference type="SMART" id="SM00825">
    <property type="entry name" value="PKS_KS"/>
    <property type="match status" value="1"/>
</dbReference>
<evidence type="ECO:0000256" key="2">
    <source>
        <dbReference type="ARBA" id="ARBA00008467"/>
    </source>
</evidence>
<dbReference type="EC" id="2.3.1.179" evidence="3 14"/>
<dbReference type="InterPro" id="IPR018201">
    <property type="entry name" value="Ketoacyl_synth_AS"/>
</dbReference>
<evidence type="ECO:0000256" key="7">
    <source>
        <dbReference type="ARBA" id="ARBA00022832"/>
    </source>
</evidence>
<proteinExistence type="inferred from homology"/>
<evidence type="ECO:0000256" key="10">
    <source>
        <dbReference type="ARBA" id="ARBA00023315"/>
    </source>
</evidence>
<evidence type="ECO:0000256" key="12">
    <source>
        <dbReference type="ARBA" id="ARBA00047318"/>
    </source>
</evidence>
<dbReference type="NCBIfam" id="NF005589">
    <property type="entry name" value="PRK07314.1"/>
    <property type="match status" value="1"/>
</dbReference>
<dbReference type="GO" id="GO:0004315">
    <property type="term" value="F:3-oxoacyl-[acyl-carrier-protein] synthase activity"/>
    <property type="evidence" value="ECO:0007669"/>
    <property type="project" value="UniProtKB-EC"/>
</dbReference>
<dbReference type="CDD" id="cd00834">
    <property type="entry name" value="KAS_I_II"/>
    <property type="match status" value="1"/>
</dbReference>
<dbReference type="PANTHER" id="PTHR11712:SF336">
    <property type="entry name" value="3-OXOACYL-[ACYL-CARRIER-PROTEIN] SYNTHASE, MITOCHONDRIAL"/>
    <property type="match status" value="1"/>
</dbReference>
<comment type="similarity">
    <text evidence="2 14 15">Belongs to the thiolase-like superfamily. Beta-ketoacyl-ACP synthases family.</text>
</comment>
<dbReference type="InterPro" id="IPR000794">
    <property type="entry name" value="Beta-ketoacyl_synthase"/>
</dbReference>
<dbReference type="InterPro" id="IPR020841">
    <property type="entry name" value="PKS_Beta-ketoAc_synthase_dom"/>
</dbReference>
<evidence type="ECO:0000256" key="11">
    <source>
        <dbReference type="ARBA" id="ARBA00024006"/>
    </source>
</evidence>
<evidence type="ECO:0000256" key="9">
    <source>
        <dbReference type="ARBA" id="ARBA00023160"/>
    </source>
</evidence>
<dbReference type="InterPro" id="IPR016039">
    <property type="entry name" value="Thiolase-like"/>
</dbReference>
<comment type="caution">
    <text evidence="17">The sequence shown here is derived from an EMBL/GenBank/DDBJ whole genome shotgun (WGS) entry which is preliminary data.</text>
</comment>
<dbReference type="Pfam" id="PF00109">
    <property type="entry name" value="ketoacyl-synt"/>
    <property type="match status" value="1"/>
</dbReference>
<keyword evidence="10 14" id="KW-0012">Acyltransferase</keyword>
<organism evidence="17 18">
    <name type="scientific">Dorea hominis</name>
    <dbReference type="NCBI Taxonomy" id="2763040"/>
    <lineage>
        <taxon>Bacteria</taxon>
        <taxon>Bacillati</taxon>
        <taxon>Bacillota</taxon>
        <taxon>Clostridia</taxon>
        <taxon>Lachnospirales</taxon>
        <taxon>Lachnospiraceae</taxon>
        <taxon>Dorea</taxon>
    </lineage>
</organism>
<dbReference type="PANTHER" id="PTHR11712">
    <property type="entry name" value="POLYKETIDE SYNTHASE-RELATED"/>
    <property type="match status" value="1"/>
</dbReference>
<accession>A0ABR7EVD5</accession>
<evidence type="ECO:0000256" key="5">
    <source>
        <dbReference type="ARBA" id="ARBA00022516"/>
    </source>
</evidence>
<dbReference type="RefSeq" id="WP_021859715.1">
    <property type="nucleotide sequence ID" value="NZ_JACOOY010000009.1"/>
</dbReference>
<keyword evidence="5 14" id="KW-0444">Lipid biosynthesis</keyword>
<dbReference type="Gene3D" id="3.40.47.10">
    <property type="match status" value="2"/>
</dbReference>
<evidence type="ECO:0000259" key="16">
    <source>
        <dbReference type="PROSITE" id="PS52004"/>
    </source>
</evidence>
<dbReference type="InterPro" id="IPR017568">
    <property type="entry name" value="3-oxoacyl-ACP_synth-2"/>
</dbReference>
<comment type="catalytic activity">
    <reaction evidence="13 14">
        <text>a fatty acyl-[ACP] + malonyl-[ACP] + H(+) = a 3-oxoacyl-[ACP] + holo-[ACP] + CO2</text>
        <dbReference type="Rhea" id="RHEA:22836"/>
        <dbReference type="Rhea" id="RHEA-COMP:9623"/>
        <dbReference type="Rhea" id="RHEA-COMP:9685"/>
        <dbReference type="Rhea" id="RHEA-COMP:9916"/>
        <dbReference type="Rhea" id="RHEA-COMP:14125"/>
        <dbReference type="ChEBI" id="CHEBI:15378"/>
        <dbReference type="ChEBI" id="CHEBI:16526"/>
        <dbReference type="ChEBI" id="CHEBI:64479"/>
        <dbReference type="ChEBI" id="CHEBI:78449"/>
        <dbReference type="ChEBI" id="CHEBI:78776"/>
        <dbReference type="ChEBI" id="CHEBI:138651"/>
    </reaction>
</comment>
<evidence type="ECO:0000256" key="4">
    <source>
        <dbReference type="ARBA" id="ARBA00014657"/>
    </source>
</evidence>
<dbReference type="PIRSF" id="PIRSF000447">
    <property type="entry name" value="KAS_II"/>
    <property type="match status" value="1"/>
</dbReference>
<dbReference type="NCBIfam" id="TIGR03150">
    <property type="entry name" value="fabF"/>
    <property type="match status" value="1"/>
</dbReference>
<dbReference type="InterPro" id="IPR014031">
    <property type="entry name" value="Ketoacyl_synth_C"/>
</dbReference>
<dbReference type="Pfam" id="PF02801">
    <property type="entry name" value="Ketoacyl-synt_C"/>
    <property type="match status" value="1"/>
</dbReference>
<dbReference type="SUPFAM" id="SSF53901">
    <property type="entry name" value="Thiolase-like"/>
    <property type="match status" value="2"/>
</dbReference>
<comment type="catalytic activity">
    <reaction evidence="12 14">
        <text>(9Z)-hexadecenoyl-[ACP] + malonyl-[ACP] + H(+) = 3-oxo-(11Z)-octadecenoyl-[ACP] + holo-[ACP] + CO2</text>
        <dbReference type="Rhea" id="RHEA:55040"/>
        <dbReference type="Rhea" id="RHEA-COMP:9623"/>
        <dbReference type="Rhea" id="RHEA-COMP:9685"/>
        <dbReference type="Rhea" id="RHEA-COMP:10800"/>
        <dbReference type="Rhea" id="RHEA-COMP:14074"/>
        <dbReference type="ChEBI" id="CHEBI:15378"/>
        <dbReference type="ChEBI" id="CHEBI:16526"/>
        <dbReference type="ChEBI" id="CHEBI:64479"/>
        <dbReference type="ChEBI" id="CHEBI:78449"/>
        <dbReference type="ChEBI" id="CHEBI:83989"/>
        <dbReference type="ChEBI" id="CHEBI:138538"/>
        <dbReference type="EC" id="2.3.1.179"/>
    </reaction>
</comment>
<sequence length="413" mass="43779">MKRRVVVTGLGAVTPIGNTVEEFWMGIKEGKVGIGEITKFDTTDYKVKIAAEVKDFVAKERMDFKAAKRMEPFSQYAVAAAKEACEDAGFDITKEDPFRAGVIIGSGIGSLQEVEKEYDKIKTRGPGRVNPLMVPLMISNMAAGNVSIQLGFRGKCTNVVTACASGTNCIGDAFRAIQYGDADVMVAGGTESCICPTGVAGFTSLTALSTSTDPMRASIPFDKNRDGFVLGEGAGVVFLEELEHAKKRGAKIYAEIAGYGATGDAYHITSPAEDGSGAAKAMELAMEEGNVTPEQIDYINAHGTSTHHNDLFETRAIKLALGDEAAKNVVVNSTKSMIGHLLGAAGGVECVVCVKTIQDGFIHQTVGTTETDEECDLDYAVGAPVEKDVNYVLTNSLGFGGHNATLLLKRYEG</sequence>
<evidence type="ECO:0000256" key="1">
    <source>
        <dbReference type="ARBA" id="ARBA00005194"/>
    </source>
</evidence>
<gene>
    <name evidence="17" type="primary">fabF</name>
    <name evidence="17" type="ORF">H8S07_08305</name>
</gene>
<keyword evidence="9 14" id="KW-0275">Fatty acid biosynthesis</keyword>
<evidence type="ECO:0000256" key="13">
    <source>
        <dbReference type="ARBA" id="ARBA00047659"/>
    </source>
</evidence>
<protein>
    <recommendedName>
        <fullName evidence="4 14">3-oxoacyl-[acyl-carrier-protein] synthase 2</fullName>
        <ecNumber evidence="3 14">2.3.1.179</ecNumber>
    </recommendedName>
</protein>
<evidence type="ECO:0000256" key="8">
    <source>
        <dbReference type="ARBA" id="ARBA00023098"/>
    </source>
</evidence>
<evidence type="ECO:0000313" key="17">
    <source>
        <dbReference type="EMBL" id="MBC5665279.1"/>
    </source>
</evidence>
<evidence type="ECO:0000256" key="6">
    <source>
        <dbReference type="ARBA" id="ARBA00022679"/>
    </source>
</evidence>
<dbReference type="PROSITE" id="PS00606">
    <property type="entry name" value="KS3_1"/>
    <property type="match status" value="1"/>
</dbReference>
<dbReference type="PROSITE" id="PS52004">
    <property type="entry name" value="KS3_2"/>
    <property type="match status" value="1"/>
</dbReference>
<reference evidence="17 18" key="1">
    <citation type="submission" date="2020-08" db="EMBL/GenBank/DDBJ databases">
        <title>Genome public.</title>
        <authorList>
            <person name="Liu C."/>
            <person name="Sun Q."/>
        </authorList>
    </citation>
    <scope>NUCLEOTIDE SEQUENCE [LARGE SCALE GENOMIC DNA]</scope>
    <source>
        <strain evidence="17 18">NSJ-36</strain>
    </source>
</reference>
<keyword evidence="8" id="KW-0443">Lipid metabolism</keyword>
<keyword evidence="18" id="KW-1185">Reference proteome</keyword>
<keyword evidence="6 14" id="KW-0808">Transferase</keyword>